<feature type="domain" description="4Fe-4S ferredoxin-type" evidence="12">
    <location>
        <begin position="166"/>
        <end position="195"/>
    </location>
</feature>
<dbReference type="GO" id="GO:0005886">
    <property type="term" value="C:plasma membrane"/>
    <property type="evidence" value="ECO:0007669"/>
    <property type="project" value="UniProtKB-SubCell"/>
</dbReference>
<accession>A0A9C9JZP1</accession>
<keyword evidence="4 10" id="KW-0677">Repeat</keyword>
<dbReference type="GO" id="GO:0051539">
    <property type="term" value="F:4 iron, 4 sulfur cluster binding"/>
    <property type="evidence" value="ECO:0007669"/>
    <property type="project" value="UniProtKB-UniRule"/>
</dbReference>
<feature type="domain" description="4Fe-4S ferredoxin-type" evidence="12">
    <location>
        <begin position="302"/>
        <end position="331"/>
    </location>
</feature>
<evidence type="ECO:0000313" key="14">
    <source>
        <dbReference type="EMBL" id="HEC77934.1"/>
    </source>
</evidence>
<dbReference type="Gene3D" id="3.30.70.20">
    <property type="match status" value="3"/>
</dbReference>
<dbReference type="InterPro" id="IPR010207">
    <property type="entry name" value="Elect_transpt_cplx_RnfB/RsxB"/>
</dbReference>
<feature type="binding site" evidence="10">
    <location>
        <position position="175"/>
    </location>
    <ligand>
        <name>[4Fe-4S] cluster</name>
        <dbReference type="ChEBI" id="CHEBI:49883"/>
        <label>3</label>
    </ligand>
</feature>
<dbReference type="Proteomes" id="UP000885826">
    <property type="component" value="Unassembled WGS sequence"/>
</dbReference>
<keyword evidence="10" id="KW-1003">Cell membrane</keyword>
<evidence type="ECO:0000256" key="9">
    <source>
        <dbReference type="ARBA" id="ARBA00023136"/>
    </source>
</evidence>
<feature type="binding site" evidence="10">
    <location>
        <position position="145"/>
    </location>
    <ligand>
        <name>[4Fe-4S] cluster</name>
        <dbReference type="ChEBI" id="CHEBI:49883"/>
        <label>2</label>
    </ligand>
</feature>
<keyword evidence="11" id="KW-1133">Transmembrane helix</keyword>
<dbReference type="Pfam" id="PF12838">
    <property type="entry name" value="Fer4_7"/>
    <property type="match status" value="2"/>
</dbReference>
<dbReference type="AlphaFoldDB" id="A0A9C9JZP1"/>
<feature type="transmembrane region" description="Helical" evidence="11">
    <location>
        <begin position="6"/>
        <end position="28"/>
    </location>
</feature>
<dbReference type="Pfam" id="PF04060">
    <property type="entry name" value="FeS"/>
    <property type="match status" value="1"/>
</dbReference>
<comment type="similarity">
    <text evidence="10">Belongs to the 4Fe4S bacterial-type ferredoxin family. RnfB subfamily.</text>
</comment>
<evidence type="ECO:0000313" key="15">
    <source>
        <dbReference type="Proteomes" id="UP000885826"/>
    </source>
</evidence>
<feature type="region of interest" description="Hydrophobic" evidence="10">
    <location>
        <begin position="1"/>
        <end position="28"/>
    </location>
</feature>
<dbReference type="InterPro" id="IPR017896">
    <property type="entry name" value="4Fe4S_Fe-S-bd"/>
</dbReference>
<evidence type="ECO:0000256" key="11">
    <source>
        <dbReference type="SAM" id="Phobius"/>
    </source>
</evidence>
<organism evidence="14 15">
    <name type="scientific">candidate division WOR-3 bacterium</name>
    <dbReference type="NCBI Taxonomy" id="2052148"/>
    <lineage>
        <taxon>Bacteria</taxon>
        <taxon>Bacteria division WOR-3</taxon>
    </lineage>
</organism>
<keyword evidence="11" id="KW-0812">Transmembrane</keyword>
<evidence type="ECO:0000256" key="4">
    <source>
        <dbReference type="ARBA" id="ARBA00022737"/>
    </source>
</evidence>
<feature type="binding site" evidence="10">
    <location>
        <position position="185"/>
    </location>
    <ligand>
        <name>[4Fe-4S] cluster</name>
        <dbReference type="ChEBI" id="CHEBI:49883"/>
        <label>2</label>
    </ligand>
</feature>
<dbReference type="SUPFAM" id="SSF54862">
    <property type="entry name" value="4Fe-4S ferredoxins"/>
    <property type="match status" value="2"/>
</dbReference>
<comment type="cofactor">
    <cofactor evidence="10">
        <name>[4Fe-4S] cluster</name>
        <dbReference type="ChEBI" id="CHEBI:49883"/>
    </cofactor>
    <text evidence="10">Binds 3 [4Fe-4S] clusters.</text>
</comment>
<feature type="domain" description="4Fe-4S ferredoxin-type" evidence="12">
    <location>
        <begin position="209"/>
        <end position="241"/>
    </location>
</feature>
<dbReference type="Pfam" id="PF14697">
    <property type="entry name" value="Fer4_21"/>
    <property type="match status" value="1"/>
</dbReference>
<feature type="binding site" evidence="10">
    <location>
        <position position="54"/>
    </location>
    <ligand>
        <name>[4Fe-4S] cluster</name>
        <dbReference type="ChEBI" id="CHEBI:49883"/>
        <label>1</label>
    </ligand>
</feature>
<dbReference type="InterPro" id="IPR007202">
    <property type="entry name" value="4Fe-4S_dom"/>
</dbReference>
<feature type="binding site" evidence="10">
    <location>
        <position position="151"/>
    </location>
    <ligand>
        <name>[4Fe-4S] cluster</name>
        <dbReference type="ChEBI" id="CHEBI:49883"/>
        <label>2</label>
    </ligand>
</feature>
<evidence type="ECO:0000256" key="5">
    <source>
        <dbReference type="ARBA" id="ARBA00022967"/>
    </source>
</evidence>
<name>A0A9C9JZP1_UNCW3</name>
<dbReference type="GO" id="GO:0009055">
    <property type="term" value="F:electron transfer activity"/>
    <property type="evidence" value="ECO:0007669"/>
    <property type="project" value="InterPro"/>
</dbReference>
<feature type="binding site" evidence="10">
    <location>
        <position position="141"/>
    </location>
    <ligand>
        <name>[4Fe-4S] cluster</name>
        <dbReference type="ChEBI" id="CHEBI:49883"/>
        <label>2</label>
    </ligand>
</feature>
<dbReference type="PANTHER" id="PTHR43560:SF1">
    <property type="entry name" value="ION-TRANSLOCATING OXIDOREDUCTASE COMPLEX SUBUNIT B"/>
    <property type="match status" value="1"/>
</dbReference>
<dbReference type="PROSITE" id="PS00198">
    <property type="entry name" value="4FE4S_FER_1"/>
    <property type="match status" value="2"/>
</dbReference>
<keyword evidence="5 10" id="KW-1278">Translocase</keyword>
<dbReference type="HAMAP" id="MF_00463">
    <property type="entry name" value="RsxB_RnfB"/>
    <property type="match status" value="1"/>
</dbReference>
<feature type="binding site" evidence="10">
    <location>
        <position position="78"/>
    </location>
    <ligand>
        <name>[4Fe-4S] cluster</name>
        <dbReference type="ChEBI" id="CHEBI:49883"/>
        <label>1</label>
    </ligand>
</feature>
<feature type="binding site" evidence="10">
    <location>
        <position position="155"/>
    </location>
    <ligand>
        <name>[4Fe-4S] cluster</name>
        <dbReference type="ChEBI" id="CHEBI:49883"/>
        <label>3</label>
    </ligand>
</feature>
<comment type="subunit">
    <text evidence="10">The complex is composed of six subunits: RnfA, RnfB, RnfC, RnfD, RnfE and RnfG.</text>
</comment>
<comment type="caution">
    <text evidence="14">The sequence shown here is derived from an EMBL/GenBank/DDBJ whole genome shotgun (WGS) entry which is preliminary data.</text>
</comment>
<evidence type="ECO:0000256" key="6">
    <source>
        <dbReference type="ARBA" id="ARBA00022982"/>
    </source>
</evidence>
<feature type="domain" description="4Fe-4S ferredoxin-type" evidence="12">
    <location>
        <begin position="131"/>
        <end position="165"/>
    </location>
</feature>
<evidence type="ECO:0000256" key="1">
    <source>
        <dbReference type="ARBA" id="ARBA00022448"/>
    </source>
</evidence>
<gene>
    <name evidence="10" type="primary">rnfB</name>
    <name evidence="14" type="ORF">ENI34_02175</name>
</gene>
<dbReference type="PANTHER" id="PTHR43560">
    <property type="entry name" value="ION-TRANSLOCATING OXIDOREDUCTASE COMPLEX SUBUNIT B"/>
    <property type="match status" value="1"/>
</dbReference>
<dbReference type="Gene3D" id="1.10.15.40">
    <property type="entry name" value="Electron transport complex subunit B, putative Fe-S cluster"/>
    <property type="match status" value="1"/>
</dbReference>
<dbReference type="CDD" id="cd10549">
    <property type="entry name" value="MtMvhB_like"/>
    <property type="match status" value="2"/>
</dbReference>
<comment type="function">
    <text evidence="10">Part of a membrane-bound complex that couples electron transfer with translocation of ions across the membrane.</text>
</comment>
<keyword evidence="2 10" id="KW-0004">4Fe-4S</keyword>
<proteinExistence type="inferred from homology"/>
<dbReference type="InterPro" id="IPR050395">
    <property type="entry name" value="4Fe4S_Ferredoxin_RnfB"/>
</dbReference>
<keyword evidence="8 10" id="KW-0411">Iron-sulfur</keyword>
<dbReference type="GO" id="GO:0046872">
    <property type="term" value="F:metal ion binding"/>
    <property type="evidence" value="ECO:0007669"/>
    <property type="project" value="UniProtKB-KW"/>
</dbReference>
<protein>
    <recommendedName>
        <fullName evidence="10">Ion-translocating oxidoreductase complex subunit B</fullName>
        <ecNumber evidence="10">7.-.-.-</ecNumber>
    </recommendedName>
    <alternativeName>
        <fullName evidence="10">Rnf electron transport complex subunit B</fullName>
    </alternativeName>
</protein>
<evidence type="ECO:0000259" key="12">
    <source>
        <dbReference type="PROSITE" id="PS51379"/>
    </source>
</evidence>
<comment type="subcellular location">
    <subcellularLocation>
        <location evidence="10">Cell membrane</location>
    </subcellularLocation>
</comment>
<evidence type="ECO:0000256" key="3">
    <source>
        <dbReference type="ARBA" id="ARBA00022723"/>
    </source>
</evidence>
<keyword evidence="7 10" id="KW-0408">Iron</keyword>
<feature type="domain" description="4Fe-4S ferredoxin-type" evidence="12">
    <location>
        <begin position="272"/>
        <end position="301"/>
    </location>
</feature>
<dbReference type="InterPro" id="IPR017900">
    <property type="entry name" value="4Fe4S_Fe_S_CS"/>
</dbReference>
<evidence type="ECO:0000256" key="8">
    <source>
        <dbReference type="ARBA" id="ARBA00023014"/>
    </source>
</evidence>
<keyword evidence="6 10" id="KW-0249">Electron transport</keyword>
<dbReference type="PROSITE" id="PS51379">
    <property type="entry name" value="4FE4S_FER_2"/>
    <property type="match status" value="6"/>
</dbReference>
<evidence type="ECO:0000256" key="2">
    <source>
        <dbReference type="ARBA" id="ARBA00022485"/>
    </source>
</evidence>
<keyword evidence="1 10" id="KW-0813">Transport</keyword>
<keyword evidence="3 10" id="KW-0479">Metal-binding</keyword>
<feature type="binding site" evidence="10">
    <location>
        <position position="178"/>
    </location>
    <ligand>
        <name>[4Fe-4S] cluster</name>
        <dbReference type="ChEBI" id="CHEBI:49883"/>
        <label>3</label>
    </ligand>
</feature>
<sequence>MDTTAILKSLAGLGGLSLVFGVVLALAFKKLSVKISEQEKRLKEILPGVNCGACGFPGCEAYAHALAAEKDGVAANLCTVGGSETAKKIGEILGIKVEATEPQICVLRCRGGINDAVEKFEYRGPGDCRSNYILLGGNKACEYGCLGGGHCAAVCPFGAITMGPDRLPIIDPDKCTACGVCVRECPRQVLELIPRSQLIFLACKTLDKGKAVKNVCKVGCIGCTLCVKVCPYEGAIAMQGNLPKIDFEKCTSCGICFHKCPTKSFVDRAKARPYAIISSKCNGCGECVKVCQFKAIEGEPGKRHTVIKDKCIGCGRCFEVCPIKVITMAGALGYAEAA</sequence>
<comment type="caution">
    <text evidence="10">Lacks conserved residue(s) required for the propagation of feature annotation.</text>
</comment>
<feature type="binding site" evidence="10">
    <location>
        <position position="181"/>
    </location>
    <ligand>
        <name>[4Fe-4S] cluster</name>
        <dbReference type="ChEBI" id="CHEBI:49883"/>
        <label>3</label>
    </ligand>
</feature>
<evidence type="ECO:0000259" key="13">
    <source>
        <dbReference type="PROSITE" id="PS51656"/>
    </source>
</evidence>
<feature type="domain" description="4Fe-4S ferredoxin-type" evidence="12">
    <location>
        <begin position="243"/>
        <end position="270"/>
    </location>
</feature>
<dbReference type="EC" id="7.-.-.-" evidence="10"/>
<feature type="binding site" evidence="10">
    <location>
        <position position="59"/>
    </location>
    <ligand>
        <name>[4Fe-4S] cluster</name>
        <dbReference type="ChEBI" id="CHEBI:49883"/>
        <label>1</label>
    </ligand>
</feature>
<reference evidence="14" key="1">
    <citation type="journal article" date="2020" name="mSystems">
        <title>Genome- and Community-Level Interaction Insights into Carbon Utilization and Element Cycling Functions of Hydrothermarchaeota in Hydrothermal Sediment.</title>
        <authorList>
            <person name="Zhou Z."/>
            <person name="Liu Y."/>
            <person name="Xu W."/>
            <person name="Pan J."/>
            <person name="Luo Z.H."/>
            <person name="Li M."/>
        </authorList>
    </citation>
    <scope>NUCLEOTIDE SEQUENCE</scope>
    <source>
        <strain evidence="14">HyVt-388</strain>
    </source>
</reference>
<dbReference type="PROSITE" id="PS51656">
    <property type="entry name" value="4FE4S"/>
    <property type="match status" value="1"/>
</dbReference>
<dbReference type="GO" id="GO:0022900">
    <property type="term" value="P:electron transport chain"/>
    <property type="evidence" value="ECO:0007669"/>
    <property type="project" value="UniProtKB-UniRule"/>
</dbReference>
<keyword evidence="9 10" id="KW-0472">Membrane</keyword>
<feature type="domain" description="4Fe-4S" evidence="13">
    <location>
        <begin position="34"/>
        <end position="95"/>
    </location>
</feature>
<evidence type="ECO:0000256" key="7">
    <source>
        <dbReference type="ARBA" id="ARBA00023004"/>
    </source>
</evidence>
<evidence type="ECO:0000256" key="10">
    <source>
        <dbReference type="HAMAP-Rule" id="MF_00463"/>
    </source>
</evidence>
<dbReference type="EMBL" id="DRIG01000025">
    <property type="protein sequence ID" value="HEC77934.1"/>
    <property type="molecule type" value="Genomic_DNA"/>
</dbReference>
<feature type="binding site" evidence="10">
    <location>
        <position position="51"/>
    </location>
    <ligand>
        <name>[4Fe-4S] cluster</name>
        <dbReference type="ChEBI" id="CHEBI:49883"/>
        <label>1</label>
    </ligand>
</feature>